<proteinExistence type="predicted"/>
<comment type="caution">
    <text evidence="1">The sequence shown here is derived from an EMBL/GenBank/DDBJ whole genome shotgun (WGS) entry which is preliminary data.</text>
</comment>
<organism evidence="1 2">
    <name type="scientific">Meloidogyne enterolobii</name>
    <name type="common">Root-knot nematode worm</name>
    <name type="synonym">Meloidogyne mayaguensis</name>
    <dbReference type="NCBI Taxonomy" id="390850"/>
    <lineage>
        <taxon>Eukaryota</taxon>
        <taxon>Metazoa</taxon>
        <taxon>Ecdysozoa</taxon>
        <taxon>Nematoda</taxon>
        <taxon>Chromadorea</taxon>
        <taxon>Rhabditida</taxon>
        <taxon>Tylenchina</taxon>
        <taxon>Tylenchomorpha</taxon>
        <taxon>Tylenchoidea</taxon>
        <taxon>Meloidogynidae</taxon>
        <taxon>Meloidogyninae</taxon>
        <taxon>Meloidogyne</taxon>
    </lineage>
</organism>
<evidence type="ECO:0000313" key="1">
    <source>
        <dbReference type="EMBL" id="CAD2138408.1"/>
    </source>
</evidence>
<dbReference type="Proteomes" id="UP000580250">
    <property type="component" value="Unassembled WGS sequence"/>
</dbReference>
<dbReference type="AlphaFoldDB" id="A0A6V7TZF8"/>
<gene>
    <name evidence="1" type="ORF">MENT_LOCUS5799</name>
</gene>
<name>A0A6V7TZF8_MELEN</name>
<sequence length="82" mass="9993">MFDSCYILKFKFIFKFPGNNLPQQYNPIAIFHSKWAVTYLRYHLLIFFYNKNIAKRNIYSYSFLFNIDELKQFKFGAILLTD</sequence>
<evidence type="ECO:0000313" key="2">
    <source>
        <dbReference type="Proteomes" id="UP000580250"/>
    </source>
</evidence>
<dbReference type="EMBL" id="CAJEWN010000021">
    <property type="protein sequence ID" value="CAD2138408.1"/>
    <property type="molecule type" value="Genomic_DNA"/>
</dbReference>
<protein>
    <submittedName>
        <fullName evidence="1">Uncharacterized protein</fullName>
    </submittedName>
</protein>
<reference evidence="1 2" key="1">
    <citation type="submission" date="2020-08" db="EMBL/GenBank/DDBJ databases">
        <authorList>
            <person name="Koutsovoulos G."/>
            <person name="Danchin GJ E."/>
        </authorList>
    </citation>
    <scope>NUCLEOTIDE SEQUENCE [LARGE SCALE GENOMIC DNA]</scope>
</reference>
<accession>A0A6V7TZF8</accession>